<protein>
    <recommendedName>
        <fullName evidence="4">Aspartate carbamoyltransferase</fullName>
    </recommendedName>
</protein>
<organism evidence="2 3">
    <name type="scientific">Noviherbaspirillum suwonense</name>
    <dbReference type="NCBI Taxonomy" id="1224511"/>
    <lineage>
        <taxon>Bacteria</taxon>
        <taxon>Pseudomonadati</taxon>
        <taxon>Pseudomonadota</taxon>
        <taxon>Betaproteobacteria</taxon>
        <taxon>Burkholderiales</taxon>
        <taxon>Oxalobacteraceae</taxon>
        <taxon>Noviherbaspirillum</taxon>
    </lineage>
</organism>
<gene>
    <name evidence="2" type="ORF">SAMN06295970_103117</name>
</gene>
<proteinExistence type="predicted"/>
<evidence type="ECO:0008006" key="4">
    <source>
        <dbReference type="Google" id="ProtNLM"/>
    </source>
</evidence>
<keyword evidence="3" id="KW-1185">Reference proteome</keyword>
<comment type="caution">
    <text evidence="2">The sequence shown here is derived from an EMBL/GenBank/DDBJ whole genome shotgun (WGS) entry which is preliminary data.</text>
</comment>
<accession>A0ABY1PYU0</accession>
<dbReference type="RefSeq" id="WP_283441395.1">
    <property type="nucleotide sequence ID" value="NZ_FXUL01000003.1"/>
</dbReference>
<name>A0ABY1PYU0_9BURK</name>
<dbReference type="Proteomes" id="UP001158049">
    <property type="component" value="Unassembled WGS sequence"/>
</dbReference>
<keyword evidence="1" id="KW-0732">Signal</keyword>
<sequence>MQKKSSFVALSAFCLAAIAAMPAQAQQRQAEVAARGAEVMPFDLAASSHVFTKSRNGGLQQVMVKNHKDGRQLRQVRSHLREIAGRFEQGDFGAPAKIHGADMPGLAELRQAKPGEISIQYRELANGAQIRYATSNPALVPVLHQWFDAQLADHGADAMEGHEHHAGHGQ</sequence>
<evidence type="ECO:0000313" key="3">
    <source>
        <dbReference type="Proteomes" id="UP001158049"/>
    </source>
</evidence>
<feature type="signal peptide" evidence="1">
    <location>
        <begin position="1"/>
        <end position="25"/>
    </location>
</feature>
<feature type="chain" id="PRO_5046878658" description="Aspartate carbamoyltransferase" evidence="1">
    <location>
        <begin position="26"/>
        <end position="170"/>
    </location>
</feature>
<evidence type="ECO:0000313" key="2">
    <source>
        <dbReference type="EMBL" id="SMP52306.1"/>
    </source>
</evidence>
<evidence type="ECO:0000256" key="1">
    <source>
        <dbReference type="SAM" id="SignalP"/>
    </source>
</evidence>
<dbReference type="EMBL" id="FXUL01000003">
    <property type="protein sequence ID" value="SMP52306.1"/>
    <property type="molecule type" value="Genomic_DNA"/>
</dbReference>
<reference evidence="2 3" key="1">
    <citation type="submission" date="2017-05" db="EMBL/GenBank/DDBJ databases">
        <authorList>
            <person name="Varghese N."/>
            <person name="Submissions S."/>
        </authorList>
    </citation>
    <scope>NUCLEOTIDE SEQUENCE [LARGE SCALE GENOMIC DNA]</scope>
    <source>
        <strain evidence="2 3">DSM 26001</strain>
    </source>
</reference>